<dbReference type="Gene3D" id="3.30.2310.20">
    <property type="entry name" value="RelE-like"/>
    <property type="match status" value="1"/>
</dbReference>
<name>A0ABR7ZTW1_9CYAN</name>
<organism evidence="3 4">
    <name type="scientific">Pseudanabaena mucicola FACHB-723</name>
    <dbReference type="NCBI Taxonomy" id="2692860"/>
    <lineage>
        <taxon>Bacteria</taxon>
        <taxon>Bacillati</taxon>
        <taxon>Cyanobacteriota</taxon>
        <taxon>Cyanophyceae</taxon>
        <taxon>Pseudanabaenales</taxon>
        <taxon>Pseudanabaenaceae</taxon>
        <taxon>Pseudanabaena</taxon>
    </lineage>
</organism>
<dbReference type="RefSeq" id="WP_190401723.1">
    <property type="nucleotide sequence ID" value="NZ_JACJQB010000001.1"/>
</dbReference>
<dbReference type="InterPro" id="IPR035093">
    <property type="entry name" value="RelE/ParE_toxin_dom_sf"/>
</dbReference>
<dbReference type="PANTHER" id="PTHR35601">
    <property type="entry name" value="TOXIN RELE"/>
    <property type="match status" value="1"/>
</dbReference>
<evidence type="ECO:0000313" key="4">
    <source>
        <dbReference type="Proteomes" id="UP000642094"/>
    </source>
</evidence>
<gene>
    <name evidence="3" type="ORF">H6F41_01460</name>
</gene>
<comment type="similarity">
    <text evidence="1">Belongs to the RelE toxin family.</text>
</comment>
<proteinExistence type="inferred from homology"/>
<accession>A0ABR7ZTW1</accession>
<dbReference type="NCBIfam" id="TIGR02385">
    <property type="entry name" value="RelE_StbE"/>
    <property type="match status" value="1"/>
</dbReference>
<evidence type="ECO:0000256" key="2">
    <source>
        <dbReference type="ARBA" id="ARBA00022649"/>
    </source>
</evidence>
<evidence type="ECO:0000256" key="1">
    <source>
        <dbReference type="ARBA" id="ARBA00006226"/>
    </source>
</evidence>
<dbReference type="Pfam" id="PF05016">
    <property type="entry name" value="ParE_toxin"/>
    <property type="match status" value="1"/>
</dbReference>
<dbReference type="Proteomes" id="UP000642094">
    <property type="component" value="Unassembled WGS sequence"/>
</dbReference>
<dbReference type="InterPro" id="IPR007712">
    <property type="entry name" value="RelE/ParE_toxin"/>
</dbReference>
<keyword evidence="2" id="KW-1277">Toxin-antitoxin system</keyword>
<reference evidence="3 4" key="1">
    <citation type="journal article" date="2020" name="ISME J.">
        <title>Comparative genomics reveals insights into cyanobacterial evolution and habitat adaptation.</title>
        <authorList>
            <person name="Chen M.Y."/>
            <person name="Teng W.K."/>
            <person name="Zhao L."/>
            <person name="Hu C.X."/>
            <person name="Zhou Y.K."/>
            <person name="Han B.P."/>
            <person name="Song L.R."/>
            <person name="Shu W.S."/>
        </authorList>
    </citation>
    <scope>NUCLEOTIDE SEQUENCE [LARGE SCALE GENOMIC DNA]</scope>
    <source>
        <strain evidence="3 4">FACHB-723</strain>
    </source>
</reference>
<sequence>MGTSYSIDFTSEAIADLAKIARTNQIRIARKIKWLGENFEQITPLSLSGNLSSFFKLRVGDYRVIYAIAQSQKSIIIHQVGHRSEIYD</sequence>
<protein>
    <submittedName>
        <fullName evidence="3">Type II toxin-antitoxin system RelE/ParE family toxin</fullName>
    </submittedName>
</protein>
<dbReference type="EMBL" id="JACJQB010000001">
    <property type="protein sequence ID" value="MBD2186808.1"/>
    <property type="molecule type" value="Genomic_DNA"/>
</dbReference>
<comment type="caution">
    <text evidence="3">The sequence shown here is derived from an EMBL/GenBank/DDBJ whole genome shotgun (WGS) entry which is preliminary data.</text>
</comment>
<keyword evidence="4" id="KW-1185">Reference proteome</keyword>
<dbReference type="PANTHER" id="PTHR35601:SF1">
    <property type="entry name" value="TOXIN RELE"/>
    <property type="match status" value="1"/>
</dbReference>
<dbReference type="SUPFAM" id="SSF143011">
    <property type="entry name" value="RelE-like"/>
    <property type="match status" value="1"/>
</dbReference>
<evidence type="ECO:0000313" key="3">
    <source>
        <dbReference type="EMBL" id="MBD2186808.1"/>
    </source>
</evidence>